<dbReference type="UniPathway" id="UPA00031">
    <property type="reaction ID" value="UER00008"/>
</dbReference>
<dbReference type="EMBL" id="RXIL01000070">
    <property type="protein sequence ID" value="RZN69677.1"/>
    <property type="molecule type" value="Genomic_DNA"/>
</dbReference>
<evidence type="ECO:0000256" key="7">
    <source>
        <dbReference type="HAMAP-Rule" id="MF_01021"/>
    </source>
</evidence>
<comment type="caution">
    <text evidence="9">The sequence shown here is derived from an EMBL/GenBank/DDBJ whole genome shotgun (WGS) entry which is preliminary data.</text>
</comment>
<comment type="subunit">
    <text evidence="7">Homodimer.</text>
</comment>
<dbReference type="GO" id="GO:0000105">
    <property type="term" value="P:L-histidine biosynthetic process"/>
    <property type="evidence" value="ECO:0007669"/>
    <property type="project" value="UniProtKB-UniRule"/>
</dbReference>
<evidence type="ECO:0000256" key="5">
    <source>
        <dbReference type="ARBA" id="ARBA00022801"/>
    </source>
</evidence>
<dbReference type="AlphaFoldDB" id="A0A520KWS8"/>
<proteinExistence type="inferred from homology"/>
<accession>A0A520KWS8</accession>
<feature type="binding site" evidence="7">
    <location>
        <position position="74"/>
    </location>
    <ligand>
        <name>Mg(2+)</name>
        <dbReference type="ChEBI" id="CHEBI:18420"/>
    </ligand>
</feature>
<dbReference type="NCBIfam" id="NF000768">
    <property type="entry name" value="PRK00051.1"/>
    <property type="match status" value="1"/>
</dbReference>
<dbReference type="Gene3D" id="4.10.80.70">
    <property type="match status" value="1"/>
</dbReference>
<protein>
    <recommendedName>
        <fullName evidence="7">Phosphoribosyl-AMP cyclohydrolase</fullName>
        <shortName evidence="7">PRA-CH</shortName>
        <ecNumber evidence="7">3.5.4.19</ecNumber>
    </recommendedName>
</protein>
<feature type="binding site" evidence="7">
    <location>
        <position position="78"/>
    </location>
    <ligand>
        <name>Mg(2+)</name>
        <dbReference type="ChEBI" id="CHEBI:18420"/>
    </ligand>
</feature>
<evidence type="ECO:0000256" key="2">
    <source>
        <dbReference type="ARBA" id="ARBA00005169"/>
    </source>
</evidence>
<keyword evidence="3 7" id="KW-0963">Cytoplasm</keyword>
<feature type="domain" description="Phosphoribosyl-AMP cyclohydrolase" evidence="8">
    <location>
        <begin position="27"/>
        <end position="100"/>
    </location>
</feature>
<evidence type="ECO:0000256" key="3">
    <source>
        <dbReference type="ARBA" id="ARBA00022490"/>
    </source>
</evidence>
<dbReference type="EC" id="3.5.4.19" evidence="7"/>
<dbReference type="SUPFAM" id="SSF141734">
    <property type="entry name" value="HisI-like"/>
    <property type="match status" value="1"/>
</dbReference>
<comment type="similarity">
    <text evidence="7">Belongs to the PRA-CH family.</text>
</comment>
<evidence type="ECO:0000313" key="9">
    <source>
        <dbReference type="EMBL" id="RZN69677.1"/>
    </source>
</evidence>
<feature type="binding site" evidence="7">
    <location>
        <position position="75"/>
    </location>
    <ligand>
        <name>Zn(2+)</name>
        <dbReference type="ChEBI" id="CHEBI:29105"/>
        <note>ligand shared between dimeric partners</note>
    </ligand>
</feature>
<feature type="binding site" evidence="7">
    <location>
        <position position="91"/>
    </location>
    <ligand>
        <name>Zn(2+)</name>
        <dbReference type="ChEBI" id="CHEBI:29105"/>
        <note>ligand shared between dimeric partners</note>
    </ligand>
</feature>
<evidence type="ECO:0000256" key="1">
    <source>
        <dbReference type="ARBA" id="ARBA00000024"/>
    </source>
</evidence>
<dbReference type="Pfam" id="PF01502">
    <property type="entry name" value="PRA-CH"/>
    <property type="match status" value="1"/>
</dbReference>
<dbReference type="FunFam" id="3.10.20.810:FF:000001">
    <property type="entry name" value="Histidine biosynthesis bifunctional protein HisIE"/>
    <property type="match status" value="1"/>
</dbReference>
<dbReference type="GO" id="GO:0004636">
    <property type="term" value="F:phosphoribosyl-ATP diphosphatase activity"/>
    <property type="evidence" value="ECO:0007669"/>
    <property type="project" value="UniProtKB-ARBA"/>
</dbReference>
<keyword evidence="7" id="KW-0479">Metal-binding</keyword>
<keyword evidence="5 7" id="KW-0378">Hydrolase</keyword>
<keyword evidence="6 7" id="KW-0368">Histidine biosynthesis</keyword>
<name>A0A520KWS8_9EURY</name>
<dbReference type="HAMAP" id="MF_01021">
    <property type="entry name" value="HisI"/>
    <property type="match status" value="1"/>
</dbReference>
<dbReference type="Proteomes" id="UP000320766">
    <property type="component" value="Unassembled WGS sequence"/>
</dbReference>
<feature type="binding site" evidence="7">
    <location>
        <position position="76"/>
    </location>
    <ligand>
        <name>Mg(2+)</name>
        <dbReference type="ChEBI" id="CHEBI:18420"/>
    </ligand>
</feature>
<comment type="catalytic activity">
    <reaction evidence="1 7">
        <text>1-(5-phospho-beta-D-ribosyl)-5'-AMP + H2O = 1-(5-phospho-beta-D-ribosyl)-5-[(5-phospho-beta-D-ribosylamino)methylideneamino]imidazole-4-carboxamide</text>
        <dbReference type="Rhea" id="RHEA:20049"/>
        <dbReference type="ChEBI" id="CHEBI:15377"/>
        <dbReference type="ChEBI" id="CHEBI:58435"/>
        <dbReference type="ChEBI" id="CHEBI:59457"/>
        <dbReference type="EC" id="3.5.4.19"/>
    </reaction>
</comment>
<organism evidence="9 10">
    <name type="scientific">Candidatus Methanolliviera hydrocarbonicum</name>
    <dbReference type="NCBI Taxonomy" id="2491085"/>
    <lineage>
        <taxon>Archaea</taxon>
        <taxon>Methanobacteriati</taxon>
        <taxon>Methanobacteriota</taxon>
        <taxon>Candidatus Methanoliparia</taxon>
        <taxon>Candidatus Methanoliparales</taxon>
        <taxon>Candidatus Methanollivieraceae</taxon>
        <taxon>Candidatus Methanolliviera</taxon>
    </lineage>
</organism>
<evidence type="ECO:0000256" key="4">
    <source>
        <dbReference type="ARBA" id="ARBA00022605"/>
    </source>
</evidence>
<dbReference type="PANTHER" id="PTHR42945:SF1">
    <property type="entry name" value="HISTIDINE BIOSYNTHESIS BIFUNCTIONAL PROTEIN HIS7"/>
    <property type="match status" value="1"/>
</dbReference>
<dbReference type="Gene3D" id="3.10.20.810">
    <property type="entry name" value="Phosphoribosyl-AMP cyclohydrolase"/>
    <property type="match status" value="1"/>
</dbReference>
<feature type="binding site" evidence="7">
    <location>
        <position position="98"/>
    </location>
    <ligand>
        <name>Zn(2+)</name>
        <dbReference type="ChEBI" id="CHEBI:29105"/>
        <note>ligand shared between dimeric partners</note>
    </ligand>
</feature>
<dbReference type="InterPro" id="IPR002496">
    <property type="entry name" value="PRib_AMP_CycHydrolase_dom"/>
</dbReference>
<comment type="subcellular location">
    <subcellularLocation>
        <location evidence="7">Cytoplasm</location>
    </subcellularLocation>
</comment>
<keyword evidence="7" id="KW-0460">Magnesium</keyword>
<evidence type="ECO:0000313" key="10">
    <source>
        <dbReference type="Proteomes" id="UP000320766"/>
    </source>
</evidence>
<evidence type="ECO:0000256" key="6">
    <source>
        <dbReference type="ARBA" id="ARBA00023102"/>
    </source>
</evidence>
<comment type="function">
    <text evidence="7">Catalyzes the hydrolysis of the adenine ring of phosphoribosyl-AMP.</text>
</comment>
<dbReference type="GO" id="GO:0005737">
    <property type="term" value="C:cytoplasm"/>
    <property type="evidence" value="ECO:0007669"/>
    <property type="project" value="UniProtKB-SubCell"/>
</dbReference>
<sequence>MKGVDLKFSDGLIPVIVQDVENEEVLMMAYMNEEALKRTLDTGKAHYWSRSRGKLWLKGEESGNFQSVREVRVDCDGDTILLKVKQIGGACHKGYRSCFYRRINGDIVSEKVFEPSKVYKEED</sequence>
<reference evidence="9 10" key="1">
    <citation type="journal article" date="2019" name="Nat. Microbiol.">
        <title>Wide diversity of methane and short-chain alkane metabolisms in uncultured archaea.</title>
        <authorList>
            <person name="Borrel G."/>
            <person name="Adam P.S."/>
            <person name="McKay L.J."/>
            <person name="Chen L.X."/>
            <person name="Sierra-Garcia I.N."/>
            <person name="Sieber C.M."/>
            <person name="Letourneur Q."/>
            <person name="Ghozlane A."/>
            <person name="Andersen G.L."/>
            <person name="Li W.J."/>
            <person name="Hallam S.J."/>
            <person name="Muyzer G."/>
            <person name="de Oliveira V.M."/>
            <person name="Inskeep W.P."/>
            <person name="Banfield J.F."/>
            <person name="Gribaldo S."/>
        </authorList>
    </citation>
    <scope>NUCLEOTIDE SEQUENCE [LARGE SCALE GENOMIC DNA]</scope>
    <source>
        <strain evidence="9">NM1b</strain>
    </source>
</reference>
<keyword evidence="4 7" id="KW-0028">Amino-acid biosynthesis</keyword>
<dbReference type="InterPro" id="IPR038019">
    <property type="entry name" value="PRib_AMP_CycHydrolase_sf"/>
</dbReference>
<comment type="pathway">
    <text evidence="2 7">Amino-acid biosynthesis; L-histidine biosynthesis; L-histidine from 5-phospho-alpha-D-ribose 1-diphosphate: step 3/9.</text>
</comment>
<evidence type="ECO:0000259" key="8">
    <source>
        <dbReference type="Pfam" id="PF01502"/>
    </source>
</evidence>
<dbReference type="PANTHER" id="PTHR42945">
    <property type="entry name" value="HISTIDINE BIOSYNTHESIS BIFUNCTIONAL PROTEIN"/>
    <property type="match status" value="1"/>
</dbReference>
<dbReference type="InterPro" id="IPR026660">
    <property type="entry name" value="PRA-CH"/>
</dbReference>
<dbReference type="GO" id="GO:0008270">
    <property type="term" value="F:zinc ion binding"/>
    <property type="evidence" value="ECO:0007669"/>
    <property type="project" value="UniProtKB-UniRule"/>
</dbReference>
<comment type="cofactor">
    <cofactor evidence="7">
        <name>Mg(2+)</name>
        <dbReference type="ChEBI" id="CHEBI:18420"/>
    </cofactor>
    <text evidence="7">Binds 1 Mg(2+) ion per subunit.</text>
</comment>
<comment type="cofactor">
    <cofactor evidence="7">
        <name>Zn(2+)</name>
        <dbReference type="ChEBI" id="CHEBI:29105"/>
    </cofactor>
    <text evidence="7">Binds 1 zinc ion per subunit.</text>
</comment>
<keyword evidence="7" id="KW-0862">Zinc</keyword>
<dbReference type="GO" id="GO:0000287">
    <property type="term" value="F:magnesium ion binding"/>
    <property type="evidence" value="ECO:0007669"/>
    <property type="project" value="UniProtKB-UniRule"/>
</dbReference>
<gene>
    <name evidence="7 9" type="primary">hisI</name>
    <name evidence="9" type="ORF">EF807_04260</name>
</gene>
<dbReference type="GO" id="GO:0004635">
    <property type="term" value="F:phosphoribosyl-AMP cyclohydrolase activity"/>
    <property type="evidence" value="ECO:0007669"/>
    <property type="project" value="UniProtKB-UniRule"/>
</dbReference>